<dbReference type="Pfam" id="PF08021">
    <property type="entry name" value="FAD_binding_9"/>
    <property type="match status" value="1"/>
</dbReference>
<protein>
    <submittedName>
        <fullName evidence="2">Siderophore-interacting protein</fullName>
    </submittedName>
</protein>
<dbReference type="InterPro" id="IPR039374">
    <property type="entry name" value="SIP_fam"/>
</dbReference>
<dbReference type="CDD" id="cd06193">
    <property type="entry name" value="siderophore_interacting"/>
    <property type="match status" value="1"/>
</dbReference>
<dbReference type="InterPro" id="IPR007037">
    <property type="entry name" value="SIP_rossman_dom"/>
</dbReference>
<dbReference type="PANTHER" id="PTHR30157:SF0">
    <property type="entry name" value="NADPH-DEPENDENT FERRIC-CHELATE REDUCTASE"/>
    <property type="match status" value="1"/>
</dbReference>
<proteinExistence type="predicted"/>
<dbReference type="RefSeq" id="WP_398280718.1">
    <property type="nucleotide sequence ID" value="NZ_JBITLV010000004.1"/>
</dbReference>
<gene>
    <name evidence="2" type="ORF">ACIB24_12975</name>
</gene>
<dbReference type="EMBL" id="JBITLV010000004">
    <property type="protein sequence ID" value="MFI7587978.1"/>
    <property type="molecule type" value="Genomic_DNA"/>
</dbReference>
<organism evidence="2 3">
    <name type="scientific">Spongisporangium articulatum</name>
    <dbReference type="NCBI Taxonomy" id="3362603"/>
    <lineage>
        <taxon>Bacteria</taxon>
        <taxon>Bacillati</taxon>
        <taxon>Actinomycetota</taxon>
        <taxon>Actinomycetes</taxon>
        <taxon>Kineosporiales</taxon>
        <taxon>Kineosporiaceae</taxon>
        <taxon>Spongisporangium</taxon>
    </lineage>
</organism>
<evidence type="ECO:0000259" key="1">
    <source>
        <dbReference type="PROSITE" id="PS51384"/>
    </source>
</evidence>
<dbReference type="PROSITE" id="PS51384">
    <property type="entry name" value="FAD_FR"/>
    <property type="match status" value="1"/>
</dbReference>
<dbReference type="Gene3D" id="3.40.50.80">
    <property type="entry name" value="Nucleotide-binding domain of ferredoxin-NADP reductase (FNR) module"/>
    <property type="match status" value="1"/>
</dbReference>
<dbReference type="PANTHER" id="PTHR30157">
    <property type="entry name" value="FERRIC REDUCTASE, NADPH-DEPENDENT"/>
    <property type="match status" value="1"/>
</dbReference>
<feature type="domain" description="FAD-binding FR-type" evidence="1">
    <location>
        <begin position="16"/>
        <end position="146"/>
    </location>
</feature>
<dbReference type="InterPro" id="IPR039261">
    <property type="entry name" value="FNR_nucleotide-bd"/>
</dbReference>
<dbReference type="InterPro" id="IPR013113">
    <property type="entry name" value="SIP_FAD-bd"/>
</dbReference>
<dbReference type="InterPro" id="IPR017938">
    <property type="entry name" value="Riboflavin_synthase-like_b-brl"/>
</dbReference>
<evidence type="ECO:0000313" key="3">
    <source>
        <dbReference type="Proteomes" id="UP001612915"/>
    </source>
</evidence>
<reference evidence="2 3" key="1">
    <citation type="submission" date="2024-10" db="EMBL/GenBank/DDBJ databases">
        <title>The Natural Products Discovery Center: Release of the First 8490 Sequenced Strains for Exploring Actinobacteria Biosynthetic Diversity.</title>
        <authorList>
            <person name="Kalkreuter E."/>
            <person name="Kautsar S.A."/>
            <person name="Yang D."/>
            <person name="Bader C.D."/>
            <person name="Teijaro C.N."/>
            <person name="Fluegel L."/>
            <person name="Davis C.M."/>
            <person name="Simpson J.R."/>
            <person name="Lauterbach L."/>
            <person name="Steele A.D."/>
            <person name="Gui C."/>
            <person name="Meng S."/>
            <person name="Li G."/>
            <person name="Viehrig K."/>
            <person name="Ye F."/>
            <person name="Su P."/>
            <person name="Kiefer A.F."/>
            <person name="Nichols A."/>
            <person name="Cepeda A.J."/>
            <person name="Yan W."/>
            <person name="Fan B."/>
            <person name="Jiang Y."/>
            <person name="Adhikari A."/>
            <person name="Zheng C.-J."/>
            <person name="Schuster L."/>
            <person name="Cowan T.M."/>
            <person name="Smanski M.J."/>
            <person name="Chevrette M.G."/>
            <person name="De Carvalho L.P.S."/>
            <person name="Shen B."/>
        </authorList>
    </citation>
    <scope>NUCLEOTIDE SEQUENCE [LARGE SCALE GENOMIC DNA]</scope>
    <source>
        <strain evidence="2 3">NPDC049639</strain>
    </source>
</reference>
<keyword evidence="3" id="KW-1185">Reference proteome</keyword>
<name>A0ABW8APR9_9ACTN</name>
<dbReference type="Pfam" id="PF04954">
    <property type="entry name" value="SIP"/>
    <property type="match status" value="1"/>
</dbReference>
<sequence length="304" mass="32879">MTVTLSAETQPEVLPYRTFDTEVVALRRLSPSFLRVTVTGDELRDFADNGLDQRIKVILPLAGAGHGGFEHFPRETDWFLPWRALPDERRNPVRTYTVRSARPALREVDIDLVLHGDAGPASRWANRAVIGDRILLVGPDGRFDGPHGGLVWNPPAGAEVLLVGDETAVPAIAAILERLAPGTTGRALMEVPAARDALDDVSAPPGVELLWFFRGFGRTVGDLLVPALRELFPAAGRAADVADLPEGEVLWDVEELTGPSTGYAWLAGEAGMVVALRRHLLRDAGWPKGSVVSMGYWKYGVAGA</sequence>
<dbReference type="SUPFAM" id="SSF63380">
    <property type="entry name" value="Riboflavin synthase domain-like"/>
    <property type="match status" value="1"/>
</dbReference>
<dbReference type="Gene3D" id="2.40.30.10">
    <property type="entry name" value="Translation factors"/>
    <property type="match status" value="1"/>
</dbReference>
<dbReference type="InterPro" id="IPR017927">
    <property type="entry name" value="FAD-bd_FR_type"/>
</dbReference>
<accession>A0ABW8APR9</accession>
<dbReference type="Proteomes" id="UP001612915">
    <property type="component" value="Unassembled WGS sequence"/>
</dbReference>
<comment type="caution">
    <text evidence="2">The sequence shown here is derived from an EMBL/GenBank/DDBJ whole genome shotgun (WGS) entry which is preliminary data.</text>
</comment>
<evidence type="ECO:0000313" key="2">
    <source>
        <dbReference type="EMBL" id="MFI7587978.1"/>
    </source>
</evidence>